<dbReference type="EMBL" id="FMZZ01000002">
    <property type="protein sequence ID" value="SDC44266.1"/>
    <property type="molecule type" value="Genomic_DNA"/>
</dbReference>
<keyword evidence="2" id="KW-0812">Transmembrane</keyword>
<feature type="compositionally biased region" description="Low complexity" evidence="1">
    <location>
        <begin position="91"/>
        <end position="103"/>
    </location>
</feature>
<evidence type="ECO:0000313" key="4">
    <source>
        <dbReference type="Proteomes" id="UP000199501"/>
    </source>
</evidence>
<evidence type="ECO:0000256" key="2">
    <source>
        <dbReference type="SAM" id="Phobius"/>
    </source>
</evidence>
<dbReference type="STRING" id="1271860.SAMN05216174_102142"/>
<protein>
    <submittedName>
        <fullName evidence="3">Uncharacterized protein</fullName>
    </submittedName>
</protein>
<dbReference type="RefSeq" id="WP_139190536.1">
    <property type="nucleotide sequence ID" value="NZ_FMZZ01000002.1"/>
</dbReference>
<feature type="transmembrane region" description="Helical" evidence="2">
    <location>
        <begin position="40"/>
        <end position="64"/>
    </location>
</feature>
<gene>
    <name evidence="3" type="ORF">SAMN05216174_102142</name>
</gene>
<evidence type="ECO:0000256" key="1">
    <source>
        <dbReference type="SAM" id="MobiDB-lite"/>
    </source>
</evidence>
<feature type="region of interest" description="Disordered" evidence="1">
    <location>
        <begin position="66"/>
        <end position="123"/>
    </location>
</feature>
<dbReference type="Proteomes" id="UP000199501">
    <property type="component" value="Unassembled WGS sequence"/>
</dbReference>
<keyword evidence="4" id="KW-1185">Reference proteome</keyword>
<reference evidence="4" key="1">
    <citation type="submission" date="2016-10" db="EMBL/GenBank/DDBJ databases">
        <authorList>
            <person name="Varghese N."/>
            <person name="Submissions S."/>
        </authorList>
    </citation>
    <scope>NUCLEOTIDE SEQUENCE [LARGE SCALE GENOMIC DNA]</scope>
    <source>
        <strain evidence="4">IBRC-M 10403</strain>
    </source>
</reference>
<organism evidence="3 4">
    <name type="scientific">Actinokineospora iranica</name>
    <dbReference type="NCBI Taxonomy" id="1271860"/>
    <lineage>
        <taxon>Bacteria</taxon>
        <taxon>Bacillati</taxon>
        <taxon>Actinomycetota</taxon>
        <taxon>Actinomycetes</taxon>
        <taxon>Pseudonocardiales</taxon>
        <taxon>Pseudonocardiaceae</taxon>
        <taxon>Actinokineospora</taxon>
    </lineage>
</organism>
<keyword evidence="2" id="KW-1133">Transmembrane helix</keyword>
<accession>A0A1G6LNI1</accession>
<evidence type="ECO:0000313" key="3">
    <source>
        <dbReference type="EMBL" id="SDC44266.1"/>
    </source>
</evidence>
<proteinExistence type="predicted"/>
<keyword evidence="2" id="KW-0472">Membrane</keyword>
<name>A0A1G6LNI1_9PSEU</name>
<sequence>MRIACLVMAGLSFVATVVLLLVPIETVKNAAKGGSGMAGFVAVLVAALSCALLTIAWMIGAVAFRPTGPRRQTTPSGPTGYPPAPQPGPSAYPAQPGSAPYAAHPHTGPQPLAGQPQQWPPQS</sequence>
<feature type="compositionally biased region" description="Pro residues" evidence="1">
    <location>
        <begin position="80"/>
        <end position="90"/>
    </location>
</feature>
<dbReference type="AlphaFoldDB" id="A0A1G6LNI1"/>